<evidence type="ECO:0000313" key="4">
    <source>
        <dbReference type="EMBL" id="POB49525.1"/>
    </source>
</evidence>
<dbReference type="EMBL" id="PDGH01000034">
    <property type="protein sequence ID" value="POB49525.1"/>
    <property type="molecule type" value="Genomic_DNA"/>
</dbReference>
<protein>
    <recommendedName>
        <fullName evidence="1">Protein Smg homolog</fullName>
    </recommendedName>
</protein>
<name>A0A1V8MFX2_VIBVL</name>
<sequence length="159" mass="18687">MMMDILMYLFETYIHSDADLQVDQDELEDELLRAGFHQQDIYKALLWLEELAALQKSDDHSAISRCSAISSTRVYTPKEMQRLDLECRGFLLFLEQINVLTTETREMVIDRVMGLETNEFELEDLKWIILMVLFNVPGNENAYTLMEELLYTKEQGILH</sequence>
<reference evidence="2" key="3">
    <citation type="submission" date="2021-03" db="EMBL/GenBank/DDBJ databases">
        <title>Study of the foodborne Vibrio vulnificus isolates from China.</title>
        <authorList>
            <person name="Zheng Z."/>
            <person name="Ye L."/>
        </authorList>
    </citation>
    <scope>NUCLEOTIDE SEQUENCE</scope>
    <source>
        <strain evidence="2">Vv1582</strain>
    </source>
</reference>
<dbReference type="InterPro" id="IPR007456">
    <property type="entry name" value="Smg"/>
</dbReference>
<dbReference type="EMBL" id="LOSH02000004">
    <property type="protein sequence ID" value="PNM66345.1"/>
    <property type="molecule type" value="Genomic_DNA"/>
</dbReference>
<organism evidence="4 6">
    <name type="scientific">Vibrio vulnificus</name>
    <dbReference type="NCBI Taxonomy" id="672"/>
    <lineage>
        <taxon>Bacteria</taxon>
        <taxon>Pseudomonadati</taxon>
        <taxon>Pseudomonadota</taxon>
        <taxon>Gammaproteobacteria</taxon>
        <taxon>Vibrionales</taxon>
        <taxon>Vibrionaceae</taxon>
        <taxon>Vibrio</taxon>
    </lineage>
</organism>
<proteinExistence type="inferred from homology"/>
<reference evidence="3 5" key="1">
    <citation type="submission" date="2017-12" db="EMBL/GenBank/DDBJ databases">
        <title>FDA dAtabase for Regulatory Grade micrObial Sequences (FDA-ARGOS): Supporting development and validation of Infectious Disease Dx tests.</title>
        <authorList>
            <person name="Hoffmann M."/>
            <person name="Allard M."/>
            <person name="Evans P."/>
            <person name="Brown E."/>
            <person name="Tallon L.J."/>
            <person name="Sadzewicz L."/>
            <person name="Sengamalay N."/>
            <person name="Ott S."/>
            <person name="Godinez A."/>
            <person name="Nagaraj S."/>
            <person name="Vavikolanu K."/>
            <person name="Aluvathingal J."/>
            <person name="Nadendla S."/>
            <person name="Hobson J."/>
            <person name="Sichtig H."/>
        </authorList>
    </citation>
    <scope>NUCLEOTIDE SEQUENCE [LARGE SCALE GENOMIC DNA]</scope>
    <source>
        <strain evidence="5">ATCC 29307</strain>
        <strain evidence="3">FDAARGOS_118</strain>
    </source>
</reference>
<evidence type="ECO:0000256" key="1">
    <source>
        <dbReference type="HAMAP-Rule" id="MF_00598"/>
    </source>
</evidence>
<dbReference type="PANTHER" id="PTHR38692">
    <property type="entry name" value="PROTEIN SMG"/>
    <property type="match status" value="1"/>
</dbReference>
<dbReference type="GeneID" id="93895338"/>
<dbReference type="Pfam" id="PF04361">
    <property type="entry name" value="DUF494"/>
    <property type="match status" value="1"/>
</dbReference>
<dbReference type="PANTHER" id="PTHR38692:SF1">
    <property type="entry name" value="PROTEIN SMG"/>
    <property type="match status" value="1"/>
</dbReference>
<dbReference type="HAMAP" id="MF_00598">
    <property type="entry name" value="Smg"/>
    <property type="match status" value="1"/>
</dbReference>
<comment type="similarity">
    <text evidence="1">Belongs to the Smg family.</text>
</comment>
<reference evidence="4 6" key="2">
    <citation type="journal article" date="2018" name="Front. Microbiol.">
        <title>Phylogeny of Vibrio vulnificus from the Analysis of the Core-Genome: Implications for Intra-Species Taxonomy.</title>
        <authorList>
            <person name="Roig F.J."/>
            <person name="Gonzalez-Candelas F."/>
            <person name="Sanjuan E."/>
            <person name="Fouz B."/>
            <person name="Feil E.J."/>
            <person name="Llorens C."/>
            <person name="Baker-Austin C."/>
            <person name="Oliver J.D."/>
            <person name="Danin-Poleg Y."/>
            <person name="Gibas C.J."/>
            <person name="Kashi Y."/>
            <person name="Gulig P.A."/>
            <person name="Morrison S.S."/>
            <person name="Amaro C."/>
        </authorList>
    </citation>
    <scope>NUCLEOTIDE SEQUENCE [LARGE SCALE GENOMIC DNA]</scope>
    <source>
        <strain evidence="4 6">CECT4608</strain>
    </source>
</reference>
<evidence type="ECO:0000313" key="2">
    <source>
        <dbReference type="EMBL" id="MBN8124333.1"/>
    </source>
</evidence>
<evidence type="ECO:0000313" key="6">
    <source>
        <dbReference type="Proteomes" id="UP000237466"/>
    </source>
</evidence>
<dbReference type="RefSeq" id="WP_026050366.1">
    <property type="nucleotide sequence ID" value="NZ_AP026552.1"/>
</dbReference>
<evidence type="ECO:0000313" key="5">
    <source>
        <dbReference type="Proteomes" id="UP000054370"/>
    </source>
</evidence>
<evidence type="ECO:0000313" key="3">
    <source>
        <dbReference type="EMBL" id="PNM66345.1"/>
    </source>
</evidence>
<dbReference type="AlphaFoldDB" id="A0A1V8MFX2"/>
<dbReference type="EMBL" id="JAFKOQ010000027">
    <property type="protein sequence ID" value="MBN8124333.1"/>
    <property type="molecule type" value="Genomic_DNA"/>
</dbReference>
<keyword evidence="5" id="KW-1185">Reference proteome</keyword>
<gene>
    <name evidence="1" type="primary">smg</name>
    <name evidence="3" type="ORF">AL548_008310</name>
    <name evidence="4" type="ORF">CRN52_03975</name>
    <name evidence="2" type="ORF">J0J18_21600</name>
</gene>
<dbReference type="Proteomes" id="UP000664056">
    <property type="component" value="Unassembled WGS sequence"/>
</dbReference>
<dbReference type="NCBIfam" id="NF002897">
    <property type="entry name" value="PRK03430.1"/>
    <property type="match status" value="1"/>
</dbReference>
<dbReference type="Proteomes" id="UP000237466">
    <property type="component" value="Unassembled WGS sequence"/>
</dbReference>
<accession>A0A1V8MFX2</accession>
<dbReference type="Proteomes" id="UP000054370">
    <property type="component" value="Unassembled WGS sequence"/>
</dbReference>
<comment type="caution">
    <text evidence="4">The sequence shown here is derived from an EMBL/GenBank/DDBJ whole genome shotgun (WGS) entry which is preliminary data.</text>
</comment>